<keyword evidence="5 6" id="KW-0472">Membrane</keyword>
<dbReference type="GO" id="GO:0055091">
    <property type="term" value="P:phospholipid homeostasis"/>
    <property type="evidence" value="ECO:0007669"/>
    <property type="project" value="TreeGrafter"/>
</dbReference>
<keyword evidence="4 6" id="KW-1133">Transmembrane helix</keyword>
<evidence type="ECO:0000256" key="3">
    <source>
        <dbReference type="ARBA" id="ARBA00022692"/>
    </source>
</evidence>
<keyword evidence="8" id="KW-0436">Ligase</keyword>
<evidence type="ECO:0000259" key="7">
    <source>
        <dbReference type="Pfam" id="PF09924"/>
    </source>
</evidence>
<comment type="subcellular location">
    <subcellularLocation>
        <location evidence="1">Cell membrane</location>
        <topology evidence="1">Multi-pass membrane protein</topology>
    </subcellularLocation>
</comment>
<dbReference type="GO" id="GO:0016755">
    <property type="term" value="F:aminoacyltransferase activity"/>
    <property type="evidence" value="ECO:0007669"/>
    <property type="project" value="TreeGrafter"/>
</dbReference>
<evidence type="ECO:0000313" key="9">
    <source>
        <dbReference type="Proteomes" id="UP000050911"/>
    </source>
</evidence>
<feature type="transmembrane region" description="Helical" evidence="6">
    <location>
        <begin position="286"/>
        <end position="305"/>
    </location>
</feature>
<dbReference type="InterPro" id="IPR016181">
    <property type="entry name" value="Acyl_CoA_acyltransferase"/>
</dbReference>
<dbReference type="STRING" id="1302272.FC96_GL000841"/>
<feature type="transmembrane region" description="Helical" evidence="6">
    <location>
        <begin position="444"/>
        <end position="469"/>
    </location>
</feature>
<gene>
    <name evidence="8" type="ORF">FC96_GL000841</name>
</gene>
<evidence type="ECO:0000256" key="4">
    <source>
        <dbReference type="ARBA" id="ARBA00022989"/>
    </source>
</evidence>
<dbReference type="InterPro" id="IPR024320">
    <property type="entry name" value="LPG_synthase_C"/>
</dbReference>
<feature type="transmembrane region" description="Helical" evidence="6">
    <location>
        <begin position="57"/>
        <end position="76"/>
    </location>
</feature>
<keyword evidence="8" id="KW-0030">Aminoacyl-tRNA synthetase</keyword>
<feature type="transmembrane region" description="Helical" evidence="6">
    <location>
        <begin position="259"/>
        <end position="280"/>
    </location>
</feature>
<dbReference type="NCBIfam" id="NF033480">
    <property type="entry name" value="bifunc_MprF"/>
    <property type="match status" value="1"/>
</dbReference>
<accession>A0A0R1HKD3</accession>
<dbReference type="GO" id="GO:0004812">
    <property type="term" value="F:aminoacyl-tRNA ligase activity"/>
    <property type="evidence" value="ECO:0007669"/>
    <property type="project" value="UniProtKB-KW"/>
</dbReference>
<organism evidence="8 9">
    <name type="scientific">Secundilactobacillus kimchicus JCM 15530</name>
    <dbReference type="NCBI Taxonomy" id="1302272"/>
    <lineage>
        <taxon>Bacteria</taxon>
        <taxon>Bacillati</taxon>
        <taxon>Bacillota</taxon>
        <taxon>Bacilli</taxon>
        <taxon>Lactobacillales</taxon>
        <taxon>Lactobacillaceae</taxon>
        <taxon>Secundilactobacillus</taxon>
    </lineage>
</organism>
<feature type="transmembrane region" description="Helical" evidence="6">
    <location>
        <begin position="138"/>
        <end position="160"/>
    </location>
</feature>
<dbReference type="EMBL" id="AZCX01000014">
    <property type="protein sequence ID" value="KRK46950.1"/>
    <property type="molecule type" value="Genomic_DNA"/>
</dbReference>
<evidence type="ECO:0000313" key="8">
    <source>
        <dbReference type="EMBL" id="KRK46950.1"/>
    </source>
</evidence>
<dbReference type="Pfam" id="PF09924">
    <property type="entry name" value="LPG_synthase_C"/>
    <property type="match status" value="1"/>
</dbReference>
<dbReference type="PATRIC" id="fig|1302272.5.peg.841"/>
<dbReference type="Proteomes" id="UP000050911">
    <property type="component" value="Unassembled WGS sequence"/>
</dbReference>
<feature type="transmembrane region" description="Helical" evidence="6">
    <location>
        <begin position="414"/>
        <end position="432"/>
    </location>
</feature>
<protein>
    <submittedName>
        <fullName evidence="8">Lysyl-tRNA synthetase (Class II)</fullName>
    </submittedName>
</protein>
<proteinExistence type="predicted"/>
<dbReference type="RefSeq" id="WP_056943161.1">
    <property type="nucleotide sequence ID" value="NZ_AZCX01000014.1"/>
</dbReference>
<name>A0A0R1HKD3_9LACO</name>
<feature type="transmembrane region" description="Helical" evidence="6">
    <location>
        <begin position="326"/>
        <end position="346"/>
    </location>
</feature>
<dbReference type="OrthoDB" id="145485at2"/>
<keyword evidence="9" id="KW-1185">Reference proteome</keyword>
<dbReference type="InterPro" id="IPR051211">
    <property type="entry name" value="PG_lysyltransferase"/>
</dbReference>
<dbReference type="GO" id="GO:0005886">
    <property type="term" value="C:plasma membrane"/>
    <property type="evidence" value="ECO:0007669"/>
    <property type="project" value="UniProtKB-SubCell"/>
</dbReference>
<dbReference type="PANTHER" id="PTHR34697">
    <property type="entry name" value="PHOSPHATIDYLGLYCEROL LYSYLTRANSFERASE"/>
    <property type="match status" value="1"/>
</dbReference>
<feature type="transmembrane region" description="Helical" evidence="6">
    <location>
        <begin position="96"/>
        <end position="117"/>
    </location>
</feature>
<evidence type="ECO:0000256" key="2">
    <source>
        <dbReference type="ARBA" id="ARBA00022475"/>
    </source>
</evidence>
<sequence length="867" mass="97301">MKTVWQKLSQWFDRYATVLKLLFVVSVLIFVVREVGRILREVNGQQIRQSLASQSPQSLVLMLVLGFVSVLPMLGYDFAITELLPGKFTKRYIVKSGWVVNTYTNIAGFGGLLGGSLRALFYAKEASKKQILTAISKIALFLLSGLSVASAVSLVLIFGLHQGAVYGRYWVWLAAGALYFPVVFIMTRTTKGEFFADLTLPRQGRLLLSSTLEWAGCAGFFLVIGHLLGQSSMLAVYPMFVVASLFGVISMVPGGLGSFDVAMILGLQMVGVNASVAVVWLGLYRVFYYVLPFLVGTFILVHDMGHQLNERFNGLLKNAISRGAQLFLTGFMYFSGIMLLLFSVLPDVVLSNRLYLRLVPYMVIYLSQLANIVIGFLLIGLARGVSARVKRAFWPTVVVLVVSIANTLKAENFPVAVAIFLGIVLVSLWLSRHQFYRERLTFSWGGNLAIFVIFAGTFAVYSLSGLYMANIWHPHFRLAQHLLFPSARIWFAGFLGVFLSGLVLILVFRYLGAKKPPFLTAPFDADRIWAVIRQFGGNEISHLAFLRDKQVYFYQEDGTDKVFFLFRQKANKLIVMGEPVGEAASFSKAINAFMTDADRYGFSLVFYQVDETLTIQLHNMGFDFIMAGEEGLVDLSDFTLAGKRHRGERALVNKFERENGTFEIIQPPFDQPTLDSLHKISDEWLGDQVEKGFSLGYFDAYYLNQAPIAVARNADGDIVAFANIMPTGNHDTTSIDLMRYGKDAPSGVMDVLFVNLFLESQKQGFSYFNLGMTPLSNVGDSRFSFFEERVAHLIYEYGNSLYAFQGLRAYKEKYVDKWVPKFIAYRKRTSVIFTMLQIFTIVNKRSGSAIRETPAFLPHRFKGRSKS</sequence>
<feature type="transmembrane region" description="Helical" evidence="6">
    <location>
        <begin position="358"/>
        <end position="380"/>
    </location>
</feature>
<comment type="caution">
    <text evidence="8">The sequence shown here is derived from an EMBL/GenBank/DDBJ whole genome shotgun (WGS) entry which is preliminary data.</text>
</comment>
<feature type="transmembrane region" description="Helical" evidence="6">
    <location>
        <begin position="15"/>
        <end position="36"/>
    </location>
</feature>
<feature type="transmembrane region" description="Helical" evidence="6">
    <location>
        <begin position="166"/>
        <end position="185"/>
    </location>
</feature>
<evidence type="ECO:0000256" key="6">
    <source>
        <dbReference type="SAM" id="Phobius"/>
    </source>
</evidence>
<keyword evidence="2" id="KW-1003">Cell membrane</keyword>
<feature type="transmembrane region" description="Helical" evidence="6">
    <location>
        <begin position="489"/>
        <end position="511"/>
    </location>
</feature>
<dbReference type="PANTHER" id="PTHR34697:SF2">
    <property type="entry name" value="PHOSPHATIDYLGLYCEROL LYSYLTRANSFERASE"/>
    <property type="match status" value="1"/>
</dbReference>
<keyword evidence="3 6" id="KW-0812">Transmembrane</keyword>
<evidence type="ECO:0000256" key="1">
    <source>
        <dbReference type="ARBA" id="ARBA00004651"/>
    </source>
</evidence>
<dbReference type="SUPFAM" id="SSF55729">
    <property type="entry name" value="Acyl-CoA N-acyltransferases (Nat)"/>
    <property type="match status" value="1"/>
</dbReference>
<feature type="transmembrane region" description="Helical" evidence="6">
    <location>
        <begin position="206"/>
        <end position="228"/>
    </location>
</feature>
<feature type="transmembrane region" description="Helical" evidence="6">
    <location>
        <begin position="234"/>
        <end position="252"/>
    </location>
</feature>
<evidence type="ECO:0000256" key="5">
    <source>
        <dbReference type="ARBA" id="ARBA00023136"/>
    </source>
</evidence>
<dbReference type="AlphaFoldDB" id="A0A0R1HKD3"/>
<reference evidence="8 9" key="1">
    <citation type="journal article" date="2015" name="Genome Announc.">
        <title>Expanding the biotechnology potential of lactobacilli through comparative genomics of 213 strains and associated genera.</title>
        <authorList>
            <person name="Sun Z."/>
            <person name="Harris H.M."/>
            <person name="McCann A."/>
            <person name="Guo C."/>
            <person name="Argimon S."/>
            <person name="Zhang W."/>
            <person name="Yang X."/>
            <person name="Jeffery I.B."/>
            <person name="Cooney J.C."/>
            <person name="Kagawa T.F."/>
            <person name="Liu W."/>
            <person name="Song Y."/>
            <person name="Salvetti E."/>
            <person name="Wrobel A."/>
            <person name="Rasinkangas P."/>
            <person name="Parkhill J."/>
            <person name="Rea M.C."/>
            <person name="O'Sullivan O."/>
            <person name="Ritari J."/>
            <person name="Douillard F.P."/>
            <person name="Paul Ross R."/>
            <person name="Yang R."/>
            <person name="Briner A.E."/>
            <person name="Felis G.E."/>
            <person name="de Vos W.M."/>
            <person name="Barrangou R."/>
            <person name="Klaenhammer T.R."/>
            <person name="Caufield P.W."/>
            <person name="Cui Y."/>
            <person name="Zhang H."/>
            <person name="O'Toole P.W."/>
        </authorList>
    </citation>
    <scope>NUCLEOTIDE SEQUENCE [LARGE SCALE GENOMIC DNA]</scope>
    <source>
        <strain evidence="8 9">JCM 15530</strain>
    </source>
</reference>
<feature type="domain" description="Phosphatidylglycerol lysyltransferase C-terminal" evidence="7">
    <location>
        <begin position="531"/>
        <end position="825"/>
    </location>
</feature>